<dbReference type="Pfam" id="PF17111">
    <property type="entry name" value="PigL_N"/>
    <property type="match status" value="1"/>
</dbReference>
<evidence type="ECO:0000256" key="1">
    <source>
        <dbReference type="SAM" id="Coils"/>
    </source>
</evidence>
<reference evidence="3" key="1">
    <citation type="submission" date="2023-08" db="EMBL/GenBank/DDBJ databases">
        <title>Black Yeasts Isolated from many extreme environments.</title>
        <authorList>
            <person name="Coleine C."/>
            <person name="Stajich J.E."/>
            <person name="Selbmann L."/>
        </authorList>
    </citation>
    <scope>NUCLEOTIDE SEQUENCE</scope>
    <source>
        <strain evidence="3">CCFEE 5810</strain>
    </source>
</reference>
<evidence type="ECO:0000259" key="2">
    <source>
        <dbReference type="Pfam" id="PF17111"/>
    </source>
</evidence>
<dbReference type="EMBL" id="JAVRQU010000006">
    <property type="protein sequence ID" value="KAK5702014.1"/>
    <property type="molecule type" value="Genomic_DNA"/>
</dbReference>
<evidence type="ECO:0000313" key="3">
    <source>
        <dbReference type="EMBL" id="KAK5702014.1"/>
    </source>
</evidence>
<feature type="coiled-coil region" evidence="1">
    <location>
        <begin position="149"/>
        <end position="176"/>
    </location>
</feature>
<dbReference type="InterPro" id="IPR031348">
    <property type="entry name" value="PigL_N"/>
</dbReference>
<name>A0AAN8A3M7_9PEZI</name>
<keyword evidence="1" id="KW-0175">Coiled coil</keyword>
<proteinExistence type="predicted"/>
<protein>
    <recommendedName>
        <fullName evidence="2">Azaphilone pigments biosynthesis cluster protein L N-terminal domain-containing protein</fullName>
    </recommendedName>
</protein>
<dbReference type="AlphaFoldDB" id="A0AAN8A3M7"/>
<organism evidence="3 4">
    <name type="scientific">Elasticomyces elasticus</name>
    <dbReference type="NCBI Taxonomy" id="574655"/>
    <lineage>
        <taxon>Eukaryota</taxon>
        <taxon>Fungi</taxon>
        <taxon>Dikarya</taxon>
        <taxon>Ascomycota</taxon>
        <taxon>Pezizomycotina</taxon>
        <taxon>Dothideomycetes</taxon>
        <taxon>Dothideomycetidae</taxon>
        <taxon>Mycosphaerellales</taxon>
        <taxon>Teratosphaeriaceae</taxon>
        <taxon>Elasticomyces</taxon>
    </lineage>
</organism>
<gene>
    <name evidence="3" type="ORF">LTR97_004832</name>
</gene>
<accession>A0AAN8A3M7</accession>
<evidence type="ECO:0000313" key="4">
    <source>
        <dbReference type="Proteomes" id="UP001310594"/>
    </source>
</evidence>
<dbReference type="Proteomes" id="UP001310594">
    <property type="component" value="Unassembled WGS sequence"/>
</dbReference>
<sequence length="281" mass="30199">MSGLEVIAAVVGISDVAIRSISATYDFLKEVREAPEAIKQVRDETAAVINALPGLDVLKTSSTDVQDLVKRVGLADAVDQCGASCGGLNKDLEKWTKSGDGLVGKLKFVRHKAQVEKCCTQLHRAKGTITLAVSIASLALLVGSSAASNAEKRTQVALLEQKITDLQIEAQKQREESDKVALVLQKRITDDEDDLDADKALTYVKEQKESSEQLWASCIIAEEEIQTLSRVDVTVGDMTADKNSSNYAGVPKEVLKKLVQAKVKVGNMKASDGSVNRAGVF</sequence>
<comment type="caution">
    <text evidence="3">The sequence shown here is derived from an EMBL/GenBank/DDBJ whole genome shotgun (WGS) entry which is preliminary data.</text>
</comment>
<feature type="domain" description="Azaphilone pigments biosynthesis cluster protein L N-terminal" evidence="2">
    <location>
        <begin position="4"/>
        <end position="213"/>
    </location>
</feature>